<dbReference type="EMBL" id="CP014007">
    <property type="protein sequence ID" value="ANI82669.1"/>
    <property type="molecule type" value="Genomic_DNA"/>
</dbReference>
<dbReference type="PANTHER" id="PTHR36153:SF1">
    <property type="entry name" value="TYPE VI SECRETION SYSTEM COMPONENT TSSM1"/>
    <property type="match status" value="1"/>
</dbReference>
<keyword evidence="5" id="KW-1185">Reference proteome</keyword>
<evidence type="ECO:0000313" key="3">
    <source>
        <dbReference type="EMBL" id="ANI82669.1"/>
    </source>
</evidence>
<evidence type="ECO:0000313" key="6">
    <source>
        <dbReference type="Proteomes" id="UP000182314"/>
    </source>
</evidence>
<accession>A0AA94H326</accession>
<evidence type="ECO:0000256" key="1">
    <source>
        <dbReference type="SAM" id="Phobius"/>
    </source>
</evidence>
<gene>
    <name evidence="3" type="ORF">AWR26_11065</name>
    <name evidence="4" type="ORF">SAMN05216286_2059</name>
</gene>
<dbReference type="InterPro" id="IPR025743">
    <property type="entry name" value="TssM1_N"/>
</dbReference>
<feature type="transmembrane region" description="Helical" evidence="1">
    <location>
        <begin position="386"/>
        <end position="405"/>
    </location>
</feature>
<reference evidence="4 6" key="1">
    <citation type="submission" date="2016-10" db="EMBL/GenBank/DDBJ databases">
        <authorList>
            <person name="Varghese N."/>
            <person name="Submissions S."/>
        </authorList>
    </citation>
    <scope>NUCLEOTIDE SEQUENCE [LARGE SCALE GENOMIC DNA]</scope>
    <source>
        <strain evidence="4 6">CGMCC 1.7012</strain>
    </source>
</reference>
<feature type="transmembrane region" description="Helical" evidence="1">
    <location>
        <begin position="38"/>
        <end position="61"/>
    </location>
</feature>
<reference evidence="3 5" key="2">
    <citation type="submission" date="2021-03" db="EMBL/GenBank/DDBJ databases">
        <authorList>
            <person name="Li Y."/>
            <person name="Li S."/>
            <person name="Chen M."/>
            <person name="Peng G."/>
            <person name="Tan Z."/>
            <person name="An Q."/>
        </authorList>
    </citation>
    <scope>NUCLEOTIDE SEQUENCE [LARGE SCALE GENOMIC DNA]</scope>
    <source>
        <strain evidence="3 5">Ola 51</strain>
    </source>
</reference>
<keyword evidence="1" id="KW-1133">Transmembrane helix</keyword>
<dbReference type="Proteomes" id="UP000078227">
    <property type="component" value="Chromosome"/>
</dbReference>
<keyword evidence="1" id="KW-0812">Transmembrane</keyword>
<dbReference type="PANTHER" id="PTHR36153">
    <property type="entry name" value="INNER MEMBRANE PROTEIN-RELATED"/>
    <property type="match status" value="1"/>
</dbReference>
<keyword evidence="1" id="KW-0472">Membrane</keyword>
<evidence type="ECO:0000313" key="5">
    <source>
        <dbReference type="Proteomes" id="UP000078227"/>
    </source>
</evidence>
<organism evidence="4 6">
    <name type="scientific">Kosakonia oryzae</name>
    <dbReference type="NCBI Taxonomy" id="497725"/>
    <lineage>
        <taxon>Bacteria</taxon>
        <taxon>Pseudomonadati</taxon>
        <taxon>Pseudomonadota</taxon>
        <taxon>Gammaproteobacteria</taxon>
        <taxon>Enterobacterales</taxon>
        <taxon>Enterobacteriaceae</taxon>
        <taxon>Kosakonia</taxon>
    </lineage>
</organism>
<dbReference type="Pfam" id="PF14331">
    <property type="entry name" value="IcmF-related_N"/>
    <property type="match status" value="1"/>
</dbReference>
<dbReference type="InterPro" id="IPR053156">
    <property type="entry name" value="T6SS_TssM-like"/>
</dbReference>
<dbReference type="RefSeq" id="WP_064565847.1">
    <property type="nucleotide sequence ID" value="NZ_CP014007.2"/>
</dbReference>
<sequence length="1142" mass="127913">MFKKLACFTGWLAVLCLSLIFSFMLGLWQGWSTPGILLLWLLVMVLAALLWHSLPELLLLIRGKKGRRWFTKYRLSRREYVLFNHWKAGASVIRRIKRRRTHLPWYLLVGERCGKSTLLASAGLPRFYGDSVDGITAPTRTLRWWFFRDLCVLDLSSNFLNGAASFRQAWSKLARWCTHIPAPGGIIIALPMSQLMRGDLSQLHALARQQRSLIEPLVRHYGERLPLYVLVTQCDKFPGFSLWQHQLSDAQRQQALGYTWSVPPHIDGQDDTTLQPLFTRLHEGFSLVRLSMARPATLSAPEYNALLDFPEAFARLEPALRYTLAALCEANAYFSPATLKSIWFCAAEPQVENQGRRSSYFIQELLTRHLPALSLKRSGLRWYQRSFGRTCCYTAAGICALWLAISASMSAMRLRPGLAELAPDKLAAFVAADEQHATLALPWLPFMPLFNQQQREAETLLARIPVTARPARQTLEAYQQRALHASPAQQRHAILQLAAAVTRWRQMQQGTPLDTLAEAAPISDELTQNVYPPTLSPLTRLALERYYMQRPYGERWLQNAQRVLENLVNHDLSLRWLQAPDAAFPPLHAATFWPALPDSLALDGRWTQAGEATVNQWMAEIEAAAGRTEPVFQPLRESWQQVRQQAWRHYLIDVTAHLSPDETGTVSRRQLIAISQNQSPAMRFAARIVDELDTIAPEHAQPWLTTLRDVQTLARAGDGAALLQRTERINNQLRQSLAAWFQGKSQTAAAATAQSAQQAWLAWQKSRNSAVTAAVAQEKPGDTLTRGLFTPGQQKPDTNPLGTLLPALATLQERVSPDEPDADVAAVWRLYQDDARTLLANAMASSACWLNTQWKSSVIWPLGKNAEKRSYEEQQTLSQQLVGNFLRGPAKPMLSVDNNGLRAAGFAGMTLPLTAEFSQYLRNAFPPDILQDLPQRTTTKVQDRKATLQAKVAALELQQSKLEKQVVKTTVTSLPATIAEGAQVIPTGTQLLLNCQKGGQVLSSMNFADKADFTWQPGQCRGVTLSVTFPDFVAVDQINGDDAWPWFVSLFSSGETLIDSRDFGDSAELLKRLGIKQILVRFAMSNTQPLEEAWQSWKTNADEISSLTQQISDLNEQSAYPQPDELAAHALSGLPDEIAQCQ</sequence>
<proteinExistence type="predicted"/>
<feature type="domain" description="Type VI secretion system component TssM1 N-terminal" evidence="2">
    <location>
        <begin position="185"/>
        <end position="351"/>
    </location>
</feature>
<name>A0AA94H326_9ENTR</name>
<dbReference type="EMBL" id="FOKO01000002">
    <property type="protein sequence ID" value="SFC24828.1"/>
    <property type="molecule type" value="Genomic_DNA"/>
</dbReference>
<evidence type="ECO:0000259" key="2">
    <source>
        <dbReference type="Pfam" id="PF14331"/>
    </source>
</evidence>
<dbReference type="KEGG" id="kor:AWR26_11065"/>
<evidence type="ECO:0000313" key="4">
    <source>
        <dbReference type="EMBL" id="SFC24828.1"/>
    </source>
</evidence>
<dbReference type="AlphaFoldDB" id="A0AA94H326"/>
<dbReference type="Proteomes" id="UP000182314">
    <property type="component" value="Unassembled WGS sequence"/>
</dbReference>
<protein>
    <submittedName>
        <fullName evidence="4">Type VI secretion system protein ImpL</fullName>
    </submittedName>
</protein>